<keyword evidence="1" id="KW-0472">Membrane</keyword>
<keyword evidence="1" id="KW-0812">Transmembrane</keyword>
<organism evidence="2 3">
    <name type="scientific">Trichinella spiralis</name>
    <name type="common">Trichina worm</name>
    <dbReference type="NCBI Taxonomy" id="6334"/>
    <lineage>
        <taxon>Eukaryota</taxon>
        <taxon>Metazoa</taxon>
        <taxon>Ecdysozoa</taxon>
        <taxon>Nematoda</taxon>
        <taxon>Enoplea</taxon>
        <taxon>Dorylaimia</taxon>
        <taxon>Trichinellida</taxon>
        <taxon>Trichinellidae</taxon>
        <taxon>Trichinella</taxon>
    </lineage>
</organism>
<sequence>MIQYNFLGQPNERSPNLQQIKLFDICNLDSILVKQEQEILWALVDMFRFDGFRSGQTTSWLVLLADIVFLTLIYTGHVLYS</sequence>
<protein>
    <submittedName>
        <fullName evidence="2">Uncharacterized protein</fullName>
    </submittedName>
</protein>
<evidence type="ECO:0000313" key="3">
    <source>
        <dbReference type="Proteomes" id="UP000054776"/>
    </source>
</evidence>
<dbReference type="OrthoDB" id="10489512at2759"/>
<comment type="caution">
    <text evidence="2">The sequence shown here is derived from an EMBL/GenBank/DDBJ whole genome shotgun (WGS) entry which is preliminary data.</text>
</comment>
<dbReference type="InParanoid" id="A0A0V1AWM2"/>
<dbReference type="AlphaFoldDB" id="A0A0V1AWM2"/>
<evidence type="ECO:0000313" key="2">
    <source>
        <dbReference type="EMBL" id="KRY29049.1"/>
    </source>
</evidence>
<reference evidence="2 3" key="1">
    <citation type="submission" date="2015-01" db="EMBL/GenBank/DDBJ databases">
        <title>Evolution of Trichinella species and genotypes.</title>
        <authorList>
            <person name="Korhonen P.K."/>
            <person name="Edoardo P."/>
            <person name="Giuseppe L.R."/>
            <person name="Gasser R.B."/>
        </authorList>
    </citation>
    <scope>NUCLEOTIDE SEQUENCE [LARGE SCALE GENOMIC DNA]</scope>
    <source>
        <strain evidence="2">ISS3</strain>
    </source>
</reference>
<proteinExistence type="predicted"/>
<gene>
    <name evidence="2" type="ORF">T01_9631</name>
</gene>
<keyword evidence="3" id="KW-1185">Reference proteome</keyword>
<keyword evidence="1" id="KW-1133">Transmembrane helix</keyword>
<evidence type="ECO:0000256" key="1">
    <source>
        <dbReference type="SAM" id="Phobius"/>
    </source>
</evidence>
<dbReference type="Proteomes" id="UP000054776">
    <property type="component" value="Unassembled WGS sequence"/>
</dbReference>
<dbReference type="EMBL" id="JYDH01000182">
    <property type="protein sequence ID" value="KRY29049.1"/>
    <property type="molecule type" value="Genomic_DNA"/>
</dbReference>
<name>A0A0V1AWM2_TRISP</name>
<accession>A0A0V1AWM2</accession>
<feature type="transmembrane region" description="Helical" evidence="1">
    <location>
        <begin position="60"/>
        <end position="80"/>
    </location>
</feature>